<evidence type="ECO:0000256" key="1">
    <source>
        <dbReference type="ARBA" id="ARBA00006484"/>
    </source>
</evidence>
<dbReference type="Gene3D" id="3.40.50.720">
    <property type="entry name" value="NAD(P)-binding Rossmann-like Domain"/>
    <property type="match status" value="1"/>
</dbReference>
<dbReference type="STRING" id="502025.Hoch_5364"/>
<dbReference type="GO" id="GO:0016491">
    <property type="term" value="F:oxidoreductase activity"/>
    <property type="evidence" value="ECO:0007669"/>
    <property type="project" value="UniProtKB-KW"/>
</dbReference>
<protein>
    <submittedName>
        <fullName evidence="5">Short-chain dehydrogenase/reductase SDR</fullName>
    </submittedName>
</protein>
<sequence>MSDSLNSVITGAGSGLGRALALEIARRGGRVVVSDIDEASADETRVLVERAGSKALALRCDVTDAADVDRLSEEATTWLGEVDFVANNAGVALSGPFSELSLDDWKWIVDINLWGVVHGCRSFLPAMKARGRGYVLNVASMAGLVSVPTLAPYNATKAAVVALSESLYGEYQRHGVQVSVLCPTFFATNIANTGRGVVNERAKARVAKLMHRSRVQAPEVALAAVEGALAGDLYILPMSDGRQMWRLQRLMPTRFYSWLMRRLDFDT</sequence>
<keyword evidence="6" id="KW-1185">Reference proteome</keyword>
<accession>D0LYI2</accession>
<dbReference type="Proteomes" id="UP000001880">
    <property type="component" value="Chromosome"/>
</dbReference>
<name>D0LYI2_HALO1</name>
<dbReference type="CDD" id="cd05233">
    <property type="entry name" value="SDR_c"/>
    <property type="match status" value="1"/>
</dbReference>
<evidence type="ECO:0000313" key="5">
    <source>
        <dbReference type="EMBL" id="ACY17848.1"/>
    </source>
</evidence>
<evidence type="ECO:0000313" key="6">
    <source>
        <dbReference type="Proteomes" id="UP000001880"/>
    </source>
</evidence>
<dbReference type="OrthoDB" id="658698at2"/>
<evidence type="ECO:0000256" key="2">
    <source>
        <dbReference type="ARBA" id="ARBA00022857"/>
    </source>
</evidence>
<dbReference type="Pfam" id="PF00106">
    <property type="entry name" value="adh_short"/>
    <property type="match status" value="1"/>
</dbReference>
<dbReference type="AlphaFoldDB" id="D0LYI2"/>
<reference evidence="5 6" key="1">
    <citation type="journal article" date="2010" name="Stand. Genomic Sci.">
        <title>Complete genome sequence of Haliangium ochraceum type strain (SMP-2).</title>
        <authorList>
            <consortium name="US DOE Joint Genome Institute (JGI-PGF)"/>
            <person name="Ivanova N."/>
            <person name="Daum C."/>
            <person name="Lang E."/>
            <person name="Abt B."/>
            <person name="Kopitz M."/>
            <person name="Saunders E."/>
            <person name="Lapidus A."/>
            <person name="Lucas S."/>
            <person name="Glavina Del Rio T."/>
            <person name="Nolan M."/>
            <person name="Tice H."/>
            <person name="Copeland A."/>
            <person name="Cheng J.F."/>
            <person name="Chen F."/>
            <person name="Bruce D."/>
            <person name="Goodwin L."/>
            <person name="Pitluck S."/>
            <person name="Mavromatis K."/>
            <person name="Pati A."/>
            <person name="Mikhailova N."/>
            <person name="Chen A."/>
            <person name="Palaniappan K."/>
            <person name="Land M."/>
            <person name="Hauser L."/>
            <person name="Chang Y.J."/>
            <person name="Jeffries C.D."/>
            <person name="Detter J.C."/>
            <person name="Brettin T."/>
            <person name="Rohde M."/>
            <person name="Goker M."/>
            <person name="Bristow J."/>
            <person name="Markowitz V."/>
            <person name="Eisen J.A."/>
            <person name="Hugenholtz P."/>
            <person name="Kyrpides N.C."/>
            <person name="Klenk H.P."/>
        </authorList>
    </citation>
    <scope>NUCLEOTIDE SEQUENCE [LARGE SCALE GENOMIC DNA]</scope>
    <source>
        <strain evidence="6">DSM 14365 / CIP 107738 / JCM 11303 / AJ 13395 / SMP-2</strain>
    </source>
</reference>
<keyword evidence="3" id="KW-0560">Oxidoreductase</keyword>
<evidence type="ECO:0000256" key="4">
    <source>
        <dbReference type="RuleBase" id="RU000363"/>
    </source>
</evidence>
<dbReference type="SUPFAM" id="SSF51735">
    <property type="entry name" value="NAD(P)-binding Rossmann-fold domains"/>
    <property type="match status" value="1"/>
</dbReference>
<dbReference type="InterPro" id="IPR002347">
    <property type="entry name" value="SDR_fam"/>
</dbReference>
<dbReference type="PANTHER" id="PTHR43391">
    <property type="entry name" value="RETINOL DEHYDROGENASE-RELATED"/>
    <property type="match status" value="1"/>
</dbReference>
<evidence type="ECO:0000256" key="3">
    <source>
        <dbReference type="ARBA" id="ARBA00023002"/>
    </source>
</evidence>
<dbReference type="PRINTS" id="PR00080">
    <property type="entry name" value="SDRFAMILY"/>
</dbReference>
<dbReference type="HOGENOM" id="CLU_010194_2_1_7"/>
<dbReference type="eggNOG" id="COG0300">
    <property type="taxonomic scope" value="Bacteria"/>
</dbReference>
<dbReference type="KEGG" id="hoh:Hoch_5364"/>
<keyword evidence="2" id="KW-0521">NADP</keyword>
<dbReference type="PRINTS" id="PR00081">
    <property type="entry name" value="GDHRDH"/>
</dbReference>
<dbReference type="RefSeq" id="WP_012830440.1">
    <property type="nucleotide sequence ID" value="NC_013440.1"/>
</dbReference>
<proteinExistence type="inferred from homology"/>
<comment type="similarity">
    <text evidence="1 4">Belongs to the short-chain dehydrogenases/reductases (SDR) family.</text>
</comment>
<organism evidence="5 6">
    <name type="scientific">Haliangium ochraceum (strain DSM 14365 / JCM 11303 / SMP-2)</name>
    <dbReference type="NCBI Taxonomy" id="502025"/>
    <lineage>
        <taxon>Bacteria</taxon>
        <taxon>Pseudomonadati</taxon>
        <taxon>Myxococcota</taxon>
        <taxon>Polyangia</taxon>
        <taxon>Haliangiales</taxon>
        <taxon>Kofleriaceae</taxon>
        <taxon>Haliangium</taxon>
    </lineage>
</organism>
<dbReference type="InterPro" id="IPR036291">
    <property type="entry name" value="NAD(P)-bd_dom_sf"/>
</dbReference>
<dbReference type="FunFam" id="3.40.50.720:FF:000084">
    <property type="entry name" value="Short-chain dehydrogenase reductase"/>
    <property type="match status" value="1"/>
</dbReference>
<gene>
    <name evidence="5" type="ordered locus">Hoch_5364</name>
</gene>
<dbReference type="EMBL" id="CP001804">
    <property type="protein sequence ID" value="ACY17848.1"/>
    <property type="molecule type" value="Genomic_DNA"/>
</dbReference>
<dbReference type="PANTHER" id="PTHR43391:SF14">
    <property type="entry name" value="DEHYDROGENASE_REDUCTASE SDR FAMILY PROTEIN 7-LIKE"/>
    <property type="match status" value="1"/>
</dbReference>